<dbReference type="AlphaFoldDB" id="A0A8J5NBD4"/>
<evidence type="ECO:0000256" key="1">
    <source>
        <dbReference type="SAM" id="MobiDB-lite"/>
    </source>
</evidence>
<name>A0A8J5NBD4_HOMAM</name>
<feature type="compositionally biased region" description="Polar residues" evidence="1">
    <location>
        <begin position="47"/>
        <end position="59"/>
    </location>
</feature>
<proteinExistence type="predicted"/>
<gene>
    <name evidence="2" type="ORF">Hamer_G026109</name>
</gene>
<keyword evidence="3" id="KW-1185">Reference proteome</keyword>
<feature type="compositionally biased region" description="Basic and acidic residues" evidence="1">
    <location>
        <begin position="1"/>
        <end position="10"/>
    </location>
</feature>
<reference evidence="2" key="1">
    <citation type="journal article" date="2021" name="Sci. Adv.">
        <title>The American lobster genome reveals insights on longevity, neural, and immune adaptations.</title>
        <authorList>
            <person name="Polinski J.M."/>
            <person name="Zimin A.V."/>
            <person name="Clark K.F."/>
            <person name="Kohn A.B."/>
            <person name="Sadowski N."/>
            <person name="Timp W."/>
            <person name="Ptitsyn A."/>
            <person name="Khanna P."/>
            <person name="Romanova D.Y."/>
            <person name="Williams P."/>
            <person name="Greenwood S.J."/>
            <person name="Moroz L.L."/>
            <person name="Walt D.R."/>
            <person name="Bodnar A.G."/>
        </authorList>
    </citation>
    <scope>NUCLEOTIDE SEQUENCE</scope>
    <source>
        <strain evidence="2">GMGI-L3</strain>
    </source>
</reference>
<protein>
    <submittedName>
        <fullName evidence="2">Uncharacterized protein</fullName>
    </submittedName>
</protein>
<dbReference type="EMBL" id="JAHLQT010003134">
    <property type="protein sequence ID" value="KAG7176512.1"/>
    <property type="molecule type" value="Genomic_DNA"/>
</dbReference>
<feature type="region of interest" description="Disordered" evidence="1">
    <location>
        <begin position="1"/>
        <end position="71"/>
    </location>
</feature>
<comment type="caution">
    <text evidence="2">The sequence shown here is derived from an EMBL/GenBank/DDBJ whole genome shotgun (WGS) entry which is preliminary data.</text>
</comment>
<accession>A0A8J5NBD4</accession>
<evidence type="ECO:0000313" key="3">
    <source>
        <dbReference type="Proteomes" id="UP000747542"/>
    </source>
</evidence>
<evidence type="ECO:0000313" key="2">
    <source>
        <dbReference type="EMBL" id="KAG7176512.1"/>
    </source>
</evidence>
<sequence>MNVSTREQHLGHTSPPWLHSDPTDDDSASSLTPDPTHSPPPYVLFTPQVTRQVESSHGGTTEAACDLNTNT</sequence>
<dbReference type="Proteomes" id="UP000747542">
    <property type="component" value="Unassembled WGS sequence"/>
</dbReference>
<organism evidence="2 3">
    <name type="scientific">Homarus americanus</name>
    <name type="common">American lobster</name>
    <dbReference type="NCBI Taxonomy" id="6706"/>
    <lineage>
        <taxon>Eukaryota</taxon>
        <taxon>Metazoa</taxon>
        <taxon>Ecdysozoa</taxon>
        <taxon>Arthropoda</taxon>
        <taxon>Crustacea</taxon>
        <taxon>Multicrustacea</taxon>
        <taxon>Malacostraca</taxon>
        <taxon>Eumalacostraca</taxon>
        <taxon>Eucarida</taxon>
        <taxon>Decapoda</taxon>
        <taxon>Pleocyemata</taxon>
        <taxon>Astacidea</taxon>
        <taxon>Nephropoidea</taxon>
        <taxon>Nephropidae</taxon>
        <taxon>Homarus</taxon>
    </lineage>
</organism>